<comment type="caution">
    <text evidence="1">The sequence shown here is derived from an EMBL/GenBank/DDBJ whole genome shotgun (WGS) entry which is preliminary data.</text>
</comment>
<dbReference type="OrthoDB" id="4981521at2"/>
<dbReference type="AlphaFoldDB" id="A0A4R8XKC0"/>
<dbReference type="EMBL" id="SOGN01000048">
    <property type="protein sequence ID" value="TFC78774.1"/>
    <property type="molecule type" value="Genomic_DNA"/>
</dbReference>
<gene>
    <name evidence="1" type="ORF">E3T23_11990</name>
</gene>
<dbReference type="RefSeq" id="WP_134370644.1">
    <property type="nucleotide sequence ID" value="NZ_SOGN01000048.1"/>
</dbReference>
<evidence type="ECO:0000313" key="2">
    <source>
        <dbReference type="Proteomes" id="UP000298433"/>
    </source>
</evidence>
<dbReference type="Proteomes" id="UP000298433">
    <property type="component" value="Unassembled WGS sequence"/>
</dbReference>
<organism evidence="1 2">
    <name type="scientific">Cryobacterium cheniae</name>
    <dbReference type="NCBI Taxonomy" id="1259262"/>
    <lineage>
        <taxon>Bacteria</taxon>
        <taxon>Bacillati</taxon>
        <taxon>Actinomycetota</taxon>
        <taxon>Actinomycetes</taxon>
        <taxon>Micrococcales</taxon>
        <taxon>Microbacteriaceae</taxon>
        <taxon>Cryobacterium</taxon>
    </lineage>
</organism>
<sequence>MTHPYPLYVAIRAQCFCCQSLQPFTFTSATDQVVCASCLHHLGAEKATRRDAEHIKLWVGQYADQQENHRQFAEKSAVADAEQRAVIDGLAAQVAELRGVVAGESDPAKSAGVRALLESDLVRRAERKTELAHRQLDWAMAVLWRIGQLHHAVEGTPLACICGRTAAACAESRAIDPQRQALLDWERKNLVLLRTGSRNALPDDHPEVRASKRQL</sequence>
<accession>A0A4R8XKC0</accession>
<evidence type="ECO:0000313" key="1">
    <source>
        <dbReference type="EMBL" id="TFC78774.1"/>
    </source>
</evidence>
<reference evidence="1 2" key="1">
    <citation type="submission" date="2019-03" db="EMBL/GenBank/DDBJ databases">
        <title>Genomics of glacier-inhabiting Cryobacterium strains.</title>
        <authorList>
            <person name="Liu Q."/>
            <person name="Xin Y.-H."/>
        </authorList>
    </citation>
    <scope>NUCLEOTIDE SEQUENCE [LARGE SCALE GENOMIC DNA]</scope>
    <source>
        <strain evidence="1 2">TMT2-48-2</strain>
    </source>
</reference>
<keyword evidence="2" id="KW-1185">Reference proteome</keyword>
<protein>
    <submittedName>
        <fullName evidence="1">Uncharacterized protein</fullName>
    </submittedName>
</protein>
<name>A0A4R8XKC0_9MICO</name>
<proteinExistence type="predicted"/>